<keyword evidence="5" id="KW-0732">Signal</keyword>
<evidence type="ECO:0000313" key="8">
    <source>
        <dbReference type="Proteomes" id="UP000773614"/>
    </source>
</evidence>
<gene>
    <name evidence="7" type="ORF">E4O86_07185</name>
</gene>
<dbReference type="GO" id="GO:0020037">
    <property type="term" value="F:heme binding"/>
    <property type="evidence" value="ECO:0007669"/>
    <property type="project" value="InterPro"/>
</dbReference>
<evidence type="ECO:0000256" key="5">
    <source>
        <dbReference type="SAM" id="SignalP"/>
    </source>
</evidence>
<evidence type="ECO:0000256" key="4">
    <source>
        <dbReference type="PROSITE-ProRule" id="PRU00433"/>
    </source>
</evidence>
<dbReference type="OrthoDB" id="7363829at2"/>
<sequence>MRVAIAWAVLLCATSVSVASPIEDGRRFAEKNCGRCHAIGREGDSPLPGAPAFRTLSERYPIESLAEALAEGIVTAHPDMPEFVLEPEEIDALLSYLESIQAR</sequence>
<keyword evidence="3 4" id="KW-0408">Iron</keyword>
<dbReference type="Pfam" id="PF00034">
    <property type="entry name" value="Cytochrom_C"/>
    <property type="match status" value="1"/>
</dbReference>
<feature type="chain" id="PRO_5038041460" evidence="5">
    <location>
        <begin position="20"/>
        <end position="103"/>
    </location>
</feature>
<name>A0A964WT00_9HYPH</name>
<evidence type="ECO:0000256" key="2">
    <source>
        <dbReference type="ARBA" id="ARBA00022723"/>
    </source>
</evidence>
<comment type="caution">
    <text evidence="7">The sequence shown here is derived from an EMBL/GenBank/DDBJ whole genome shotgun (WGS) entry which is preliminary data.</text>
</comment>
<keyword evidence="8" id="KW-1185">Reference proteome</keyword>
<dbReference type="InterPro" id="IPR009056">
    <property type="entry name" value="Cyt_c-like_dom"/>
</dbReference>
<evidence type="ECO:0000256" key="3">
    <source>
        <dbReference type="ARBA" id="ARBA00023004"/>
    </source>
</evidence>
<evidence type="ECO:0000313" key="7">
    <source>
        <dbReference type="EMBL" id="MYZ47493.1"/>
    </source>
</evidence>
<keyword evidence="1 4" id="KW-0349">Heme</keyword>
<proteinExistence type="predicted"/>
<dbReference type="InterPro" id="IPR036909">
    <property type="entry name" value="Cyt_c-like_dom_sf"/>
</dbReference>
<feature type="signal peptide" evidence="5">
    <location>
        <begin position="1"/>
        <end position="19"/>
    </location>
</feature>
<dbReference type="EMBL" id="SPKJ01000015">
    <property type="protein sequence ID" value="MYZ47493.1"/>
    <property type="molecule type" value="Genomic_DNA"/>
</dbReference>
<dbReference type="GO" id="GO:0046872">
    <property type="term" value="F:metal ion binding"/>
    <property type="evidence" value="ECO:0007669"/>
    <property type="project" value="UniProtKB-KW"/>
</dbReference>
<dbReference type="RefSeq" id="WP_161139838.1">
    <property type="nucleotide sequence ID" value="NZ_SPKJ01000015.1"/>
</dbReference>
<dbReference type="PROSITE" id="PS51007">
    <property type="entry name" value="CYTC"/>
    <property type="match status" value="1"/>
</dbReference>
<dbReference type="Gene3D" id="1.10.760.10">
    <property type="entry name" value="Cytochrome c-like domain"/>
    <property type="match status" value="1"/>
</dbReference>
<evidence type="ECO:0000259" key="6">
    <source>
        <dbReference type="PROSITE" id="PS51007"/>
    </source>
</evidence>
<feature type="domain" description="Cytochrome c" evidence="6">
    <location>
        <begin position="20"/>
        <end position="101"/>
    </location>
</feature>
<evidence type="ECO:0000256" key="1">
    <source>
        <dbReference type="ARBA" id="ARBA00022617"/>
    </source>
</evidence>
<protein>
    <submittedName>
        <fullName evidence="7">Cytochrome c</fullName>
    </submittedName>
</protein>
<organism evidence="7 8">
    <name type="scientific">Propylenella binzhouense</name>
    <dbReference type="NCBI Taxonomy" id="2555902"/>
    <lineage>
        <taxon>Bacteria</taxon>
        <taxon>Pseudomonadati</taxon>
        <taxon>Pseudomonadota</taxon>
        <taxon>Alphaproteobacteria</taxon>
        <taxon>Hyphomicrobiales</taxon>
        <taxon>Propylenellaceae</taxon>
        <taxon>Propylenella</taxon>
    </lineage>
</organism>
<keyword evidence="2 4" id="KW-0479">Metal-binding</keyword>
<dbReference type="Proteomes" id="UP000773614">
    <property type="component" value="Unassembled WGS sequence"/>
</dbReference>
<accession>A0A964WT00</accession>
<reference evidence="7" key="1">
    <citation type="submission" date="2019-03" db="EMBL/GenBank/DDBJ databases">
        <title>Afifella sp. nov., isolated from activated sludge.</title>
        <authorList>
            <person name="Li Q."/>
            <person name="Liu Y."/>
        </authorList>
    </citation>
    <scope>NUCLEOTIDE SEQUENCE</scope>
    <source>
        <strain evidence="7">L72</strain>
    </source>
</reference>
<dbReference type="GO" id="GO:0009055">
    <property type="term" value="F:electron transfer activity"/>
    <property type="evidence" value="ECO:0007669"/>
    <property type="project" value="InterPro"/>
</dbReference>
<dbReference type="SUPFAM" id="SSF46626">
    <property type="entry name" value="Cytochrome c"/>
    <property type="match status" value="1"/>
</dbReference>
<dbReference type="AlphaFoldDB" id="A0A964WT00"/>